<evidence type="ECO:0000256" key="7">
    <source>
        <dbReference type="ARBA" id="ARBA00023128"/>
    </source>
</evidence>
<evidence type="ECO:0000256" key="9">
    <source>
        <dbReference type="ARBA" id="ARBA00045905"/>
    </source>
</evidence>
<evidence type="ECO:0000256" key="1">
    <source>
        <dbReference type="ARBA" id="ARBA00004448"/>
    </source>
</evidence>
<dbReference type="AlphaFoldDB" id="A0A8J1UJ27"/>
<evidence type="ECO:0000256" key="5">
    <source>
        <dbReference type="ARBA" id="ARBA00022792"/>
    </source>
</evidence>
<evidence type="ECO:0000313" key="11">
    <source>
        <dbReference type="Proteomes" id="UP000749559"/>
    </source>
</evidence>
<protein>
    <recommendedName>
        <fullName evidence="3">Transmembrane protein 242</fullName>
    </recommendedName>
</protein>
<evidence type="ECO:0000256" key="3">
    <source>
        <dbReference type="ARBA" id="ARBA00013934"/>
    </source>
</evidence>
<dbReference type="PANTHER" id="PTHR13141:SF4">
    <property type="entry name" value="TRANSMEMBRANE PROTEIN 242"/>
    <property type="match status" value="1"/>
</dbReference>
<reference evidence="10" key="1">
    <citation type="submission" date="2022-03" db="EMBL/GenBank/DDBJ databases">
        <authorList>
            <person name="Martin C."/>
        </authorList>
    </citation>
    <scope>NUCLEOTIDE SEQUENCE</scope>
</reference>
<evidence type="ECO:0000256" key="8">
    <source>
        <dbReference type="ARBA" id="ARBA00023136"/>
    </source>
</evidence>
<comment type="subcellular location">
    <subcellularLocation>
        <location evidence="1">Mitochondrion inner membrane</location>
        <topology evidence="1">Multi-pass membrane protein</topology>
    </subcellularLocation>
</comment>
<gene>
    <name evidence="10" type="ORF">OFUS_LOCUS17347</name>
</gene>
<dbReference type="Proteomes" id="UP000749559">
    <property type="component" value="Unassembled WGS sequence"/>
</dbReference>
<keyword evidence="4" id="KW-0812">Transmembrane</keyword>
<evidence type="ECO:0000256" key="4">
    <source>
        <dbReference type="ARBA" id="ARBA00022692"/>
    </source>
</evidence>
<dbReference type="Pfam" id="PF07096">
    <property type="entry name" value="DUF1358"/>
    <property type="match status" value="1"/>
</dbReference>
<evidence type="ECO:0000256" key="2">
    <source>
        <dbReference type="ARBA" id="ARBA00007570"/>
    </source>
</evidence>
<dbReference type="GO" id="GO:0005743">
    <property type="term" value="C:mitochondrial inner membrane"/>
    <property type="evidence" value="ECO:0007669"/>
    <property type="project" value="UniProtKB-SubCell"/>
</dbReference>
<name>A0A8J1UJ27_OWEFU</name>
<evidence type="ECO:0000313" key="10">
    <source>
        <dbReference type="EMBL" id="CAH1792382.1"/>
    </source>
</evidence>
<proteinExistence type="inferred from homology"/>
<comment type="function">
    <text evidence="9">Scaffold protein that participates in the c-ring assembly of mitochondrial ATP synthase (F(1)F(0) ATP synthase or complex V) by facilitating the membrane insertion and oligomer formation of the subunit c/ATP5MC3. Participates in the incorporation of the c-ring into vestigial complexes. Additionally influences the incorporation of subunits MT-ATP6, MT-ATP8, ATP5MJ, and ATP5MK in the ATP synthase.</text>
</comment>
<keyword evidence="5" id="KW-0999">Mitochondrion inner membrane</keyword>
<keyword evidence="8" id="KW-0472">Membrane</keyword>
<keyword evidence="6" id="KW-1133">Transmembrane helix</keyword>
<keyword evidence="11" id="KW-1185">Reference proteome</keyword>
<dbReference type="EMBL" id="CAIIXF020000008">
    <property type="protein sequence ID" value="CAH1792382.1"/>
    <property type="molecule type" value="Genomic_DNA"/>
</dbReference>
<comment type="similarity">
    <text evidence="2">Belongs to the TMEM242 family.</text>
</comment>
<accession>A0A8J1UJ27</accession>
<comment type="caution">
    <text evidence="10">The sequence shown here is derived from an EMBL/GenBank/DDBJ whole genome shotgun (WGS) entry which is preliminary data.</text>
</comment>
<dbReference type="InterPro" id="IPR009792">
    <property type="entry name" value="TMEM242"/>
</dbReference>
<evidence type="ECO:0000256" key="6">
    <source>
        <dbReference type="ARBA" id="ARBA00022989"/>
    </source>
</evidence>
<dbReference type="PANTHER" id="PTHR13141">
    <property type="entry name" value="TRANSMEMBRANE PROTEIN 242"/>
    <property type="match status" value="1"/>
</dbReference>
<organism evidence="10 11">
    <name type="scientific">Owenia fusiformis</name>
    <name type="common">Polychaete worm</name>
    <dbReference type="NCBI Taxonomy" id="6347"/>
    <lineage>
        <taxon>Eukaryota</taxon>
        <taxon>Metazoa</taxon>
        <taxon>Spiralia</taxon>
        <taxon>Lophotrochozoa</taxon>
        <taxon>Annelida</taxon>
        <taxon>Polychaeta</taxon>
        <taxon>Sedentaria</taxon>
        <taxon>Canalipalpata</taxon>
        <taxon>Sabellida</taxon>
        <taxon>Oweniida</taxon>
        <taxon>Oweniidae</taxon>
        <taxon>Owenia</taxon>
    </lineage>
</organism>
<dbReference type="OrthoDB" id="2378895at2759"/>
<keyword evidence="7" id="KW-0496">Mitochondrion</keyword>
<sequence length="161" mass="17361">MPKSETKQDEILSEEGKFKLKASVFMVAMTGMSFAGGFGAALAMAKKKDPDSFNKSIIGTRDQPIGGGSLAARALGRATVYAVGGFSIFCFAIWKLIGAKNMEEFREKIGTVVPKAPRNPSGGRTEFKNLTEIFQYVIDEDKKSKDDTLTSTGTTENASET</sequence>